<sequence length="179" mass="19978">MKCVGKFVSLTLLASSVLQCIALKYNPSKTYTYSYNTNILLNEVNSKVTTRAQKDVGVELSISFDLSTVYKDETSQMFKLSIKKAQVSSAINPNVKKDLESSLFLPVLFQMNGDLVENLHFASKDSTFSRNVKKGIVAIFQVQDNVGQRREVDVSGECEVSYTSNKADHIVRTKTDCKN</sequence>
<evidence type="ECO:0000313" key="4">
    <source>
        <dbReference type="EMBL" id="CEK70545.1"/>
    </source>
</evidence>
<dbReference type="InterPro" id="IPR015819">
    <property type="entry name" value="Lipid_transp_b-sht_shell"/>
</dbReference>
<feature type="signal peptide" evidence="2">
    <location>
        <begin position="1"/>
        <end position="22"/>
    </location>
</feature>
<gene>
    <name evidence="4" type="primary">ORF74598</name>
</gene>
<protein>
    <recommendedName>
        <fullName evidence="3">Vitellogenin domain-containing protein</fullName>
    </recommendedName>
</protein>
<dbReference type="GO" id="GO:0005794">
    <property type="term" value="C:Golgi apparatus"/>
    <property type="evidence" value="ECO:0007669"/>
    <property type="project" value="TreeGrafter"/>
</dbReference>
<dbReference type="InterPro" id="IPR015816">
    <property type="entry name" value="Vitellinogen_b-sht_N"/>
</dbReference>
<keyword evidence="1 2" id="KW-0732">Signal</keyword>
<evidence type="ECO:0000256" key="2">
    <source>
        <dbReference type="SAM" id="SignalP"/>
    </source>
</evidence>
<proteinExistence type="predicted"/>
<dbReference type="SUPFAM" id="SSF56968">
    <property type="entry name" value="Lipovitellin-phosvitin complex, beta-sheet shell regions"/>
    <property type="match status" value="1"/>
</dbReference>
<organism evidence="4">
    <name type="scientific">Arion vulgaris</name>
    <dbReference type="NCBI Taxonomy" id="1028688"/>
    <lineage>
        <taxon>Eukaryota</taxon>
        <taxon>Metazoa</taxon>
        <taxon>Spiralia</taxon>
        <taxon>Lophotrochozoa</taxon>
        <taxon>Mollusca</taxon>
        <taxon>Gastropoda</taxon>
        <taxon>Heterobranchia</taxon>
        <taxon>Euthyneura</taxon>
        <taxon>Panpulmonata</taxon>
        <taxon>Eupulmonata</taxon>
        <taxon>Stylommatophora</taxon>
        <taxon>Helicina</taxon>
        <taxon>Arionoidea</taxon>
        <taxon>Arionidae</taxon>
        <taxon>Arion</taxon>
    </lineage>
</organism>
<dbReference type="AlphaFoldDB" id="A0A0B6ZS35"/>
<dbReference type="InterPro" id="IPR001747">
    <property type="entry name" value="Vitellogenin_N"/>
</dbReference>
<dbReference type="GO" id="GO:0005783">
    <property type="term" value="C:endoplasmic reticulum"/>
    <property type="evidence" value="ECO:0007669"/>
    <property type="project" value="TreeGrafter"/>
</dbReference>
<feature type="chain" id="PRO_5002127118" description="Vitellogenin domain-containing protein" evidence="2">
    <location>
        <begin position="23"/>
        <end position="179"/>
    </location>
</feature>
<reference evidence="4" key="1">
    <citation type="submission" date="2014-12" db="EMBL/GenBank/DDBJ databases">
        <title>Insight into the proteome of Arion vulgaris.</title>
        <authorList>
            <person name="Aradska J."/>
            <person name="Bulat T."/>
            <person name="Smidak R."/>
            <person name="Sarate P."/>
            <person name="Gangsoo J."/>
            <person name="Sialana F."/>
            <person name="Bilban M."/>
            <person name="Lubec G."/>
        </authorList>
    </citation>
    <scope>NUCLEOTIDE SEQUENCE</scope>
    <source>
        <tissue evidence="4">Skin</tissue>
    </source>
</reference>
<accession>A0A0B6ZS35</accession>
<evidence type="ECO:0000259" key="3">
    <source>
        <dbReference type="Pfam" id="PF01347"/>
    </source>
</evidence>
<name>A0A0B6ZS35_9EUPU</name>
<dbReference type="PANTHER" id="PTHR13024:SF0">
    <property type="entry name" value="MICROSOMAL TRIACYLGLYCEROL TRANSFER PROTEIN"/>
    <property type="match status" value="1"/>
</dbReference>
<dbReference type="PANTHER" id="PTHR13024">
    <property type="entry name" value="MICROSOMAL TRIGLYCERIDE TRANSFER PROTEIN, LARGE SUBUNIT"/>
    <property type="match status" value="1"/>
</dbReference>
<evidence type="ECO:0000256" key="1">
    <source>
        <dbReference type="ARBA" id="ARBA00022729"/>
    </source>
</evidence>
<dbReference type="EMBL" id="HACG01023680">
    <property type="protein sequence ID" value="CEK70545.1"/>
    <property type="molecule type" value="Transcribed_RNA"/>
</dbReference>
<dbReference type="Gene3D" id="2.30.230.10">
    <property type="entry name" value="Lipovitellin, beta-sheet shell regions, chain A"/>
    <property type="match status" value="1"/>
</dbReference>
<feature type="domain" description="Vitellogenin" evidence="3">
    <location>
        <begin position="25"/>
        <end position="175"/>
    </location>
</feature>
<feature type="non-terminal residue" evidence="4">
    <location>
        <position position="179"/>
    </location>
</feature>
<dbReference type="Pfam" id="PF01347">
    <property type="entry name" value="Vitellogenin_N"/>
    <property type="match status" value="1"/>
</dbReference>
<dbReference type="GO" id="GO:0005548">
    <property type="term" value="F:phospholipid transporter activity"/>
    <property type="evidence" value="ECO:0007669"/>
    <property type="project" value="InterPro"/>
</dbReference>
<dbReference type="GO" id="GO:0016323">
    <property type="term" value="C:basolateral plasma membrane"/>
    <property type="evidence" value="ECO:0007669"/>
    <property type="project" value="TreeGrafter"/>
</dbReference>
<dbReference type="GO" id="GO:0042157">
    <property type="term" value="P:lipoprotein metabolic process"/>
    <property type="evidence" value="ECO:0007669"/>
    <property type="project" value="TreeGrafter"/>
</dbReference>
<dbReference type="InterPro" id="IPR039988">
    <property type="entry name" value="MTTP"/>
</dbReference>